<accession>A0ABT9JR48</accession>
<dbReference type="InterPro" id="IPR029058">
    <property type="entry name" value="AB_hydrolase_fold"/>
</dbReference>
<name>A0ABT9JR48_9PROT</name>
<gene>
    <name evidence="4" type="ORF">Q9291_04150</name>
</gene>
<dbReference type="Proteomes" id="UP001225906">
    <property type="component" value="Unassembled WGS sequence"/>
</dbReference>
<protein>
    <submittedName>
        <fullName evidence="4">Alpha/beta hydrolase</fullName>
    </submittedName>
</protein>
<sequence length="290" mass="32179">MRNHLPLPLRRRTLAGLIALMLSACKPATLLNAMIPTRQLQCFNNIAYGMSPRQRLDIYRPQSISAQPLPVILFFYGGSWDSGSKSDYLFVAEALVSRGYLVVIADYRLYPEVKFPALMQDPALAFSWVKQHIAEYSGNPDRVFLMGHSAGAQLAAMLSLNAEYLAAVNLQPQQIAGMIGLAGPYDFLPLTSARLKAIFAPEASEWTSQPIRFVNGHNPPMLLLVGLRDKVVWPRNTFNLATSIQTHGGPVQVIDYATYDHVDMVAKLAKPLRGQSTLLDDIVQWMQQPG</sequence>
<reference evidence="5" key="1">
    <citation type="journal article" date="2019" name="Int. J. Syst. Evol. Microbiol.">
        <title>The Global Catalogue of Microorganisms (GCM) 10K type strain sequencing project: providing services to taxonomists for standard genome sequencing and annotation.</title>
        <authorList>
            <consortium name="The Broad Institute Genomics Platform"/>
            <consortium name="The Broad Institute Genome Sequencing Center for Infectious Disease"/>
            <person name="Wu L."/>
            <person name="Ma J."/>
        </authorList>
    </citation>
    <scope>NUCLEOTIDE SEQUENCE [LARGE SCALE GENOMIC DNA]</scope>
    <source>
        <strain evidence="5">VKM B-3159</strain>
    </source>
</reference>
<dbReference type="Pfam" id="PF20434">
    <property type="entry name" value="BD-FAE"/>
    <property type="match status" value="1"/>
</dbReference>
<dbReference type="Gene3D" id="3.40.50.1820">
    <property type="entry name" value="alpha/beta hydrolase"/>
    <property type="match status" value="1"/>
</dbReference>
<evidence type="ECO:0000313" key="5">
    <source>
        <dbReference type="Proteomes" id="UP001225906"/>
    </source>
</evidence>
<evidence type="ECO:0000259" key="3">
    <source>
        <dbReference type="Pfam" id="PF20434"/>
    </source>
</evidence>
<dbReference type="GO" id="GO:0016787">
    <property type="term" value="F:hydrolase activity"/>
    <property type="evidence" value="ECO:0007669"/>
    <property type="project" value="UniProtKB-KW"/>
</dbReference>
<dbReference type="PANTHER" id="PTHR48081">
    <property type="entry name" value="AB HYDROLASE SUPERFAMILY PROTEIN C4A8.06C"/>
    <property type="match status" value="1"/>
</dbReference>
<evidence type="ECO:0000256" key="2">
    <source>
        <dbReference type="SAM" id="SignalP"/>
    </source>
</evidence>
<dbReference type="EMBL" id="JAVCAP010000007">
    <property type="protein sequence ID" value="MDP8567034.1"/>
    <property type="molecule type" value="Genomic_DNA"/>
</dbReference>
<keyword evidence="5" id="KW-1185">Reference proteome</keyword>
<feature type="signal peptide" evidence="2">
    <location>
        <begin position="1"/>
        <end position="28"/>
    </location>
</feature>
<comment type="caution">
    <text evidence="4">The sequence shown here is derived from an EMBL/GenBank/DDBJ whole genome shotgun (WGS) entry which is preliminary data.</text>
</comment>
<evidence type="ECO:0000313" key="4">
    <source>
        <dbReference type="EMBL" id="MDP8567034.1"/>
    </source>
</evidence>
<dbReference type="InterPro" id="IPR049492">
    <property type="entry name" value="BD-FAE-like_dom"/>
</dbReference>
<feature type="chain" id="PRO_5045684643" evidence="2">
    <location>
        <begin position="29"/>
        <end position="290"/>
    </location>
</feature>
<evidence type="ECO:0000256" key="1">
    <source>
        <dbReference type="ARBA" id="ARBA00022801"/>
    </source>
</evidence>
<feature type="domain" description="BD-FAE-like" evidence="3">
    <location>
        <begin position="56"/>
        <end position="241"/>
    </location>
</feature>
<organism evidence="4 5">
    <name type="scientific">Methylophilus aquaticus</name>
    <dbReference type="NCBI Taxonomy" id="1971610"/>
    <lineage>
        <taxon>Bacteria</taxon>
        <taxon>Pseudomonadati</taxon>
        <taxon>Pseudomonadota</taxon>
        <taxon>Betaproteobacteria</taxon>
        <taxon>Nitrosomonadales</taxon>
        <taxon>Methylophilaceae</taxon>
        <taxon>Methylophilus</taxon>
    </lineage>
</organism>
<dbReference type="PROSITE" id="PS51257">
    <property type="entry name" value="PROKAR_LIPOPROTEIN"/>
    <property type="match status" value="1"/>
</dbReference>
<dbReference type="SUPFAM" id="SSF53474">
    <property type="entry name" value="alpha/beta-Hydrolases"/>
    <property type="match status" value="1"/>
</dbReference>
<dbReference type="InterPro" id="IPR050300">
    <property type="entry name" value="GDXG_lipolytic_enzyme"/>
</dbReference>
<keyword evidence="1 4" id="KW-0378">Hydrolase</keyword>
<keyword evidence="2" id="KW-0732">Signal</keyword>
<dbReference type="RefSeq" id="WP_306388750.1">
    <property type="nucleotide sequence ID" value="NZ_JAVCAP010000007.1"/>
</dbReference>
<dbReference type="PANTHER" id="PTHR48081:SF9">
    <property type="entry name" value="CARBOXYLESTERASE"/>
    <property type="match status" value="1"/>
</dbReference>
<proteinExistence type="predicted"/>